<name>A0A380H224_9STAP</name>
<dbReference type="EMBL" id="UHDZ01000001">
    <property type="protein sequence ID" value="SUM70109.1"/>
    <property type="molecule type" value="Genomic_DNA"/>
</dbReference>
<sequence length="72" mass="8588">MKIQLFQMDIQYGNSEVNEKKINTWFKNHVDIDTNVVVLPEMWNNGYALEELDYKSDNHLERSFPFISHLAK</sequence>
<dbReference type="EC" id="3.5.1.4" evidence="1"/>
<accession>A0A380H224</accession>
<dbReference type="AlphaFoldDB" id="A0A380H224"/>
<organism evidence="1 2">
    <name type="scientific">Staphylococcus saccharolyticus</name>
    <dbReference type="NCBI Taxonomy" id="33028"/>
    <lineage>
        <taxon>Bacteria</taxon>
        <taxon>Bacillati</taxon>
        <taxon>Bacillota</taxon>
        <taxon>Bacilli</taxon>
        <taxon>Bacillales</taxon>
        <taxon>Staphylococcaceae</taxon>
        <taxon>Staphylococcus</taxon>
    </lineage>
</organism>
<evidence type="ECO:0000313" key="2">
    <source>
        <dbReference type="Proteomes" id="UP000255425"/>
    </source>
</evidence>
<gene>
    <name evidence="1" type="ORF">NCTC11807_01059</name>
</gene>
<keyword evidence="2" id="KW-1185">Reference proteome</keyword>
<dbReference type="SUPFAM" id="SSF56317">
    <property type="entry name" value="Carbon-nitrogen hydrolase"/>
    <property type="match status" value="1"/>
</dbReference>
<dbReference type="Gene3D" id="3.60.110.10">
    <property type="entry name" value="Carbon-nitrogen hydrolase"/>
    <property type="match status" value="1"/>
</dbReference>
<protein>
    <submittedName>
        <fullName evidence="1">Aliphatic amidase</fullName>
        <ecNumber evidence="1">3.5.1.4</ecNumber>
    </submittedName>
</protein>
<reference evidence="1 2" key="1">
    <citation type="submission" date="2018-06" db="EMBL/GenBank/DDBJ databases">
        <authorList>
            <consortium name="Pathogen Informatics"/>
            <person name="Doyle S."/>
        </authorList>
    </citation>
    <scope>NUCLEOTIDE SEQUENCE [LARGE SCALE GENOMIC DNA]</scope>
    <source>
        <strain evidence="1 2">NCTC11807</strain>
    </source>
</reference>
<dbReference type="InterPro" id="IPR036526">
    <property type="entry name" value="C-N_Hydrolase_sf"/>
</dbReference>
<dbReference type="GO" id="GO:0004040">
    <property type="term" value="F:amidase activity"/>
    <property type="evidence" value="ECO:0007669"/>
    <property type="project" value="UniProtKB-EC"/>
</dbReference>
<keyword evidence="1" id="KW-0378">Hydrolase</keyword>
<evidence type="ECO:0000313" key="1">
    <source>
        <dbReference type="EMBL" id="SUM70109.1"/>
    </source>
</evidence>
<proteinExistence type="predicted"/>
<dbReference type="Proteomes" id="UP000255425">
    <property type="component" value="Unassembled WGS sequence"/>
</dbReference>